<dbReference type="SUPFAM" id="SSF69025">
    <property type="entry name" value="Hypothetical protein MTH865"/>
    <property type="match status" value="1"/>
</dbReference>
<dbReference type="Gene3D" id="1.10.238.80">
    <property type="entry name" value="MTH865-like"/>
    <property type="match status" value="1"/>
</dbReference>
<name>A0A0E3H8K5_METTT</name>
<dbReference type="KEGG" id="mthr:MSTHT_0756"/>
<evidence type="ECO:0008006" key="3">
    <source>
        <dbReference type="Google" id="ProtNLM"/>
    </source>
</evidence>
<dbReference type="HOGENOM" id="CLU_193458_0_0_2"/>
<dbReference type="PATRIC" id="fig|523844.20.peg.966"/>
<gene>
    <name evidence="1" type="ORF">MSTHT_0756</name>
</gene>
<organism evidence="1 2">
    <name type="scientific">Methanosarcina thermophila (strain ATCC 43570 / DSM 1825 / OCM 12 / VKM B-1830 / TM-1)</name>
    <dbReference type="NCBI Taxonomy" id="523844"/>
    <lineage>
        <taxon>Archaea</taxon>
        <taxon>Methanobacteriati</taxon>
        <taxon>Methanobacteriota</taxon>
        <taxon>Stenosarchaea group</taxon>
        <taxon>Methanomicrobia</taxon>
        <taxon>Methanosarcinales</taxon>
        <taxon>Methanosarcinaceae</taxon>
        <taxon>Methanosarcina</taxon>
    </lineage>
</organism>
<dbReference type="AlphaFoldDB" id="A0A0E3H8K5"/>
<evidence type="ECO:0000313" key="2">
    <source>
        <dbReference type="Proteomes" id="UP000066529"/>
    </source>
</evidence>
<dbReference type="RefSeq" id="WP_048166666.1">
    <property type="nucleotide sequence ID" value="NZ_CP009501.1"/>
</dbReference>
<dbReference type="InterPro" id="IPR024093">
    <property type="entry name" value="Uncharacterised_MTH865"/>
</dbReference>
<reference evidence="1 2" key="1">
    <citation type="submission" date="2014-07" db="EMBL/GenBank/DDBJ databases">
        <title>Methanogenic archaea and the global carbon cycle.</title>
        <authorList>
            <person name="Henriksen J.R."/>
            <person name="Luke J."/>
            <person name="Reinhart S."/>
            <person name="Benedict M.N."/>
            <person name="Youngblut N.D."/>
            <person name="Metcalf M.E."/>
            <person name="Whitaker R.J."/>
            <person name="Metcalf W.W."/>
        </authorList>
    </citation>
    <scope>NUCLEOTIDE SEQUENCE [LARGE SCALE GENOMIC DNA]</scope>
    <source>
        <strain evidence="2">ATCC 43570 / DSM 1825 / OCM 12 / VKM B-1830 / TM-1</strain>
    </source>
</reference>
<protein>
    <recommendedName>
        <fullName evidence="3">MTH865-like family protein</fullName>
    </recommendedName>
</protein>
<dbReference type="STRING" id="523844.MSTHT_0756"/>
<dbReference type="EMBL" id="CP009501">
    <property type="protein sequence ID" value="AKB12514.1"/>
    <property type="molecule type" value="Genomic_DNA"/>
</dbReference>
<accession>A0A0E3H8K5</accession>
<dbReference type="GeneID" id="41603896"/>
<dbReference type="InterPro" id="IPR036825">
    <property type="entry name" value="MTH865-like_sf"/>
</dbReference>
<dbReference type="Pfam" id="PF07747">
    <property type="entry name" value="MTH865"/>
    <property type="match status" value="1"/>
</dbReference>
<evidence type="ECO:0000313" key="1">
    <source>
        <dbReference type="EMBL" id="AKB12514.1"/>
    </source>
</evidence>
<proteinExistence type="predicted"/>
<sequence length="79" mass="8765">MSVREEVYEQIIEILKDAKFPINTLEELIAALPEGLDTTCKIGDVEVTAAEARCLITDKDFPFKDAKQVADLLVERAGL</sequence>
<dbReference type="Proteomes" id="UP000066529">
    <property type="component" value="Chromosome"/>
</dbReference>
<dbReference type="OrthoDB" id="335595at2157"/>